<dbReference type="GO" id="GO:0016020">
    <property type="term" value="C:membrane"/>
    <property type="evidence" value="ECO:0007669"/>
    <property type="project" value="UniProtKB-SubCell"/>
</dbReference>
<dbReference type="PANTHER" id="PTHR17068">
    <property type="entry name" value="MYELOID-ASSOCIATED DIFFERENTIATION MARKER MYADM FAMILY MEMBER"/>
    <property type="match status" value="1"/>
</dbReference>
<keyword evidence="3" id="KW-0677">Repeat</keyword>
<dbReference type="PANTHER" id="PTHR17068:SF12">
    <property type="entry name" value="MYELOID-ASSOCIATED DIFFERENTIATION MARKER-LIKE PROTEIN 2"/>
    <property type="match status" value="1"/>
</dbReference>
<dbReference type="GeneTree" id="ENSGT00950000182933"/>
<evidence type="ECO:0000256" key="8">
    <source>
        <dbReference type="SAM" id="Phobius"/>
    </source>
</evidence>
<dbReference type="PROSITE" id="PS51225">
    <property type="entry name" value="MARVEL"/>
    <property type="match status" value="1"/>
</dbReference>
<keyword evidence="5 7" id="KW-0472">Membrane</keyword>
<keyword evidence="4 8" id="KW-1133">Transmembrane helix</keyword>
<keyword evidence="2 7" id="KW-0812">Transmembrane</keyword>
<evidence type="ECO:0000256" key="7">
    <source>
        <dbReference type="PROSITE-ProRule" id="PRU00581"/>
    </source>
</evidence>
<evidence type="ECO:0000313" key="10">
    <source>
        <dbReference type="Ensembl" id="ENSPNAP00000068278.1"/>
    </source>
</evidence>
<comment type="similarity">
    <text evidence="6">Belongs to the MAL family.</text>
</comment>
<evidence type="ECO:0000256" key="6">
    <source>
        <dbReference type="ARBA" id="ARBA00034721"/>
    </source>
</evidence>
<name>A0AAR2KVA7_PYGNA</name>
<evidence type="ECO:0000256" key="3">
    <source>
        <dbReference type="ARBA" id="ARBA00022737"/>
    </source>
</evidence>
<dbReference type="Proteomes" id="UP001501920">
    <property type="component" value="Chromosome 3"/>
</dbReference>
<dbReference type="InterPro" id="IPR008253">
    <property type="entry name" value="Marvel"/>
</dbReference>
<evidence type="ECO:0000259" key="9">
    <source>
        <dbReference type="PROSITE" id="PS51225"/>
    </source>
</evidence>
<dbReference type="GeneID" id="108414030"/>
<proteinExistence type="inferred from homology"/>
<feature type="transmembrane region" description="Helical" evidence="8">
    <location>
        <begin position="112"/>
        <end position="130"/>
    </location>
</feature>
<feature type="transmembrane region" description="Helical" evidence="8">
    <location>
        <begin position="256"/>
        <end position="285"/>
    </location>
</feature>
<feature type="transmembrane region" description="Helical" evidence="8">
    <location>
        <begin position="20"/>
        <end position="37"/>
    </location>
</feature>
<feature type="transmembrane region" description="Helical" evidence="8">
    <location>
        <begin position="151"/>
        <end position="170"/>
    </location>
</feature>
<dbReference type="RefSeq" id="XP_017542281.1">
    <property type="nucleotide sequence ID" value="XM_017686792.1"/>
</dbReference>
<dbReference type="InterPro" id="IPR047123">
    <property type="entry name" value="MYADM-like"/>
</dbReference>
<comment type="subcellular location">
    <subcellularLocation>
        <location evidence="1">Membrane</location>
        <topology evidence="1">Multi-pass membrane protein</topology>
    </subcellularLocation>
</comment>
<accession>A0AAR2KVA7</accession>
<feature type="domain" description="MARVEL" evidence="9">
    <location>
        <begin position="145"/>
        <end position="283"/>
    </location>
</feature>
<feature type="transmembrane region" description="Helical" evidence="8">
    <location>
        <begin position="176"/>
        <end position="201"/>
    </location>
</feature>
<feature type="transmembrane region" description="Helical" evidence="8">
    <location>
        <begin position="213"/>
        <end position="236"/>
    </location>
</feature>
<dbReference type="Ensembl" id="ENSPNAT00000085000.1">
    <property type="protein sequence ID" value="ENSPNAP00000068278.1"/>
    <property type="gene ID" value="ENSPNAG00000035956.1"/>
</dbReference>
<organism evidence="10 11">
    <name type="scientific">Pygocentrus nattereri</name>
    <name type="common">Red-bellied piranha</name>
    <dbReference type="NCBI Taxonomy" id="42514"/>
    <lineage>
        <taxon>Eukaryota</taxon>
        <taxon>Metazoa</taxon>
        <taxon>Chordata</taxon>
        <taxon>Craniata</taxon>
        <taxon>Vertebrata</taxon>
        <taxon>Euteleostomi</taxon>
        <taxon>Actinopterygii</taxon>
        <taxon>Neopterygii</taxon>
        <taxon>Teleostei</taxon>
        <taxon>Ostariophysi</taxon>
        <taxon>Characiformes</taxon>
        <taxon>Characoidei</taxon>
        <taxon>Pygocentrus</taxon>
    </lineage>
</organism>
<evidence type="ECO:0000256" key="1">
    <source>
        <dbReference type="ARBA" id="ARBA00004141"/>
    </source>
</evidence>
<evidence type="ECO:0000256" key="4">
    <source>
        <dbReference type="ARBA" id="ARBA00022989"/>
    </source>
</evidence>
<dbReference type="AlphaFoldDB" id="A0AAR2KVA7"/>
<reference evidence="10" key="3">
    <citation type="submission" date="2025-09" db="UniProtKB">
        <authorList>
            <consortium name="Ensembl"/>
        </authorList>
    </citation>
    <scope>IDENTIFICATION</scope>
</reference>
<evidence type="ECO:0000256" key="2">
    <source>
        <dbReference type="ARBA" id="ARBA00022692"/>
    </source>
</evidence>
<reference evidence="10" key="2">
    <citation type="submission" date="2025-08" db="UniProtKB">
        <authorList>
            <consortium name="Ensembl"/>
        </authorList>
    </citation>
    <scope>IDENTIFICATION</scope>
</reference>
<reference evidence="10 11" key="1">
    <citation type="submission" date="2020-10" db="EMBL/GenBank/DDBJ databases">
        <title>Pygocentrus nattereri (red-bellied piranha) genome, fPygNat1, primary haplotype.</title>
        <authorList>
            <person name="Myers G."/>
            <person name="Meyer A."/>
            <person name="Karagic N."/>
            <person name="Pippel M."/>
            <person name="Winkler S."/>
            <person name="Tracey A."/>
            <person name="Wood J."/>
            <person name="Formenti G."/>
            <person name="Howe K."/>
            <person name="Fedrigo O."/>
            <person name="Jarvis E.D."/>
        </authorList>
    </citation>
    <scope>NUCLEOTIDE SEQUENCE [LARGE SCALE GENOMIC DNA]</scope>
</reference>
<evidence type="ECO:0000256" key="5">
    <source>
        <dbReference type="ARBA" id="ARBA00023136"/>
    </source>
</evidence>
<protein>
    <recommendedName>
        <fullName evidence="9">MARVEL domain-containing protein</fullName>
    </recommendedName>
</protein>
<feature type="transmembrane region" description="Helical" evidence="8">
    <location>
        <begin position="88"/>
        <end position="106"/>
    </location>
</feature>
<keyword evidence="11" id="KW-1185">Reference proteome</keyword>
<evidence type="ECO:0000313" key="11">
    <source>
        <dbReference type="Proteomes" id="UP001501920"/>
    </source>
</evidence>
<sequence>MDKIKFTPSALTSTRGALHMLQVIMCVLTFIVSSIWSQPNHTYWVYCMVIWALCPLLTLFITVIEMLLIHKLILYMCMDWDDFTTGMAMMSSLTTFSCAVIYGNFYARRRLIWGWGVTILAVISSLLYCIETFRDKRDATRSATYVAALPGFLKILEAFVSCIIFVSLIGYVGKPALQWCIVAYAIPFPIIPIIIITNIMTKLKKCLPFSIDKLVIIFLVISVLLYASAAILWPIYSFRDNPKPKDCPGNSCIWSIQFIVTFMTYVNLLLFILDLVFTCLGICGFKRS</sequence>
<feature type="transmembrane region" description="Helical" evidence="8">
    <location>
        <begin position="43"/>
        <end position="68"/>
    </location>
</feature>